<reference evidence="4 5" key="1">
    <citation type="submission" date="2023-09" db="EMBL/GenBank/DDBJ databases">
        <title>Thioclava shenzhenensis sp. nov., a multidrug resistant bacteria-antagonizing species isolated from coastal seawater.</title>
        <authorList>
            <person name="Long M."/>
        </authorList>
    </citation>
    <scope>NUCLEOTIDE SEQUENCE [LARGE SCALE GENOMIC DNA]</scope>
    <source>
        <strain evidence="4 5">FTW29</strain>
    </source>
</reference>
<dbReference type="Pfam" id="PF00353">
    <property type="entry name" value="HemolysinCabind"/>
    <property type="match status" value="8"/>
</dbReference>
<dbReference type="PRINTS" id="PR00313">
    <property type="entry name" value="CABNDNGRPT"/>
</dbReference>
<dbReference type="InterPro" id="IPR011049">
    <property type="entry name" value="Serralysin-like_metalloprot_C"/>
</dbReference>
<accession>A0ABZ1DXN5</accession>
<dbReference type="RefSeq" id="WP_406720761.1">
    <property type="nucleotide sequence ID" value="NZ_CP135443.1"/>
</dbReference>
<dbReference type="PANTHER" id="PTHR38340:SF1">
    <property type="entry name" value="S-LAYER PROTEIN"/>
    <property type="match status" value="1"/>
</dbReference>
<evidence type="ECO:0000256" key="1">
    <source>
        <dbReference type="ARBA" id="ARBA00004613"/>
    </source>
</evidence>
<comment type="subcellular location">
    <subcellularLocation>
        <location evidence="1">Secreted</location>
    </subcellularLocation>
</comment>
<dbReference type="Pfam" id="PF13403">
    <property type="entry name" value="Hint_2"/>
    <property type="match status" value="1"/>
</dbReference>
<organism evidence="4 5">
    <name type="scientific">Thioclava litoralis</name>
    <dbReference type="NCBI Taxonomy" id="3076557"/>
    <lineage>
        <taxon>Bacteria</taxon>
        <taxon>Pseudomonadati</taxon>
        <taxon>Pseudomonadota</taxon>
        <taxon>Alphaproteobacteria</taxon>
        <taxon>Rhodobacterales</taxon>
        <taxon>Paracoccaceae</taxon>
        <taxon>Thioclava</taxon>
    </lineage>
</organism>
<dbReference type="InterPro" id="IPR050557">
    <property type="entry name" value="RTX_toxin/Mannuronan_C5-epim"/>
</dbReference>
<dbReference type="InterPro" id="IPR036844">
    <property type="entry name" value="Hint_dom_sf"/>
</dbReference>
<dbReference type="PANTHER" id="PTHR38340">
    <property type="entry name" value="S-LAYER PROTEIN"/>
    <property type="match status" value="1"/>
</dbReference>
<dbReference type="InterPro" id="IPR028992">
    <property type="entry name" value="Hedgehog/Intein_dom"/>
</dbReference>
<dbReference type="Proteomes" id="UP001623290">
    <property type="component" value="Chromosome"/>
</dbReference>
<dbReference type="InterPro" id="IPR018511">
    <property type="entry name" value="Hemolysin-typ_Ca-bd_CS"/>
</dbReference>
<sequence length="981" mass="100647">MSTTYTFVGYSTSDFQLVSGGYRLRPDWEASTNGLTYTFTDDDSQLSGDTATDNVSNDNFQHLEIRDSSGTLITSGTAYIEDAFNYTDPSGNPQVFYTVKIGNTIVGYLASSEIQPGVVMSPSSTTNTSGVNYSAIHSASYSSTGNNTIIGASNGDSLAGGTGDDSITSNAGADTIDGGAGNDTIYYGQGGASSLDGDSVRGGDGDDIIDDISGTNNWAYNDTIDGGAGNDTIWANAGADSVLGGTGNDVIYGEGDNDTLHGGDGNDFISGGTGNDLLYGDAGNDTLLGDEGNDTIYGGDGADAITGGSGNDSLDGGADADVFFFSDGWGIDTVLGGGTTTTGSDNDILNFYSLGHGVTITSSDFEDGSATDGTSSLTYDNIEGYVGSNYADSLDGTLDGSGFYANMEAGDDTVQAGAGDDTLFGGDGNDSIDAGAGNDYVDGGAGNDTLRGGAGNDTLWGGTGQNQLYGDAGDDLFDLRATDGASSIYGGADFDTVSLSGGAAEVSWTSDPNGVGTISYDGGSTLTYFWDVEKIDGTSYDDQFDAGLAGSGVNIDAGAGADKIDGSAYADTINTGTGDDTVYAGAGDDIVYTDHGNDVVYGEAGDDYLHGGAGNTTLDGGDGNDTLIAGTGANSLSGGAGNDSLVGSTTTGQDTLDGGEGNDTILAGQGANLIYGGTGDDLITTGDGADTLGLADDFGSDIVTDFDMTDSGDGHTVDQLDVSALTDTNGDPVNAWDVVISSDGAGGSVLSFPNGETLTLQNVDPSLLSTAPQLYSIGIPCIAAGMQIATPEGPRAIETLRAGDFVQTLDKAARVLWVGRRDLGEQDLKTPRLLPIEIRAGSLGAHERIVLSGQHCVWLRTETGPRLIRARHLADCGWQGARIMRGKRQISYIHLLLETHSAVRINGLWVESFWPGPVGFQALSRQDQISLLRTCPQLAPALLGNWPVQSLYGPQIAPVLARKMVTPEHLRRWRAMAQPVT</sequence>
<dbReference type="Gene3D" id="2.150.10.10">
    <property type="entry name" value="Serralysin-like metalloprotease, C-terminal"/>
    <property type="match status" value="6"/>
</dbReference>
<feature type="domain" description="Hedgehog/Intein (Hint)" evidence="3">
    <location>
        <begin position="780"/>
        <end position="916"/>
    </location>
</feature>
<evidence type="ECO:0000313" key="4">
    <source>
        <dbReference type="EMBL" id="WRY33531.1"/>
    </source>
</evidence>
<gene>
    <name evidence="4" type="ORF">RPE78_12725</name>
</gene>
<dbReference type="EMBL" id="CP135443">
    <property type="protein sequence ID" value="WRY33531.1"/>
    <property type="molecule type" value="Genomic_DNA"/>
</dbReference>
<keyword evidence="5" id="KW-1185">Reference proteome</keyword>
<dbReference type="SUPFAM" id="SSF51294">
    <property type="entry name" value="Hedgehog/intein (Hint) domain"/>
    <property type="match status" value="1"/>
</dbReference>
<evidence type="ECO:0000256" key="2">
    <source>
        <dbReference type="ARBA" id="ARBA00022525"/>
    </source>
</evidence>
<dbReference type="PROSITE" id="PS00330">
    <property type="entry name" value="HEMOLYSIN_CALCIUM"/>
    <property type="match status" value="4"/>
</dbReference>
<keyword evidence="2" id="KW-0964">Secreted</keyword>
<evidence type="ECO:0000259" key="3">
    <source>
        <dbReference type="Pfam" id="PF13403"/>
    </source>
</evidence>
<protein>
    <submittedName>
        <fullName evidence="4">Hint domain-containing protein</fullName>
    </submittedName>
</protein>
<proteinExistence type="predicted"/>
<dbReference type="InterPro" id="IPR001343">
    <property type="entry name" value="Hemolysn_Ca-bd"/>
</dbReference>
<dbReference type="SUPFAM" id="SSF51120">
    <property type="entry name" value="beta-Roll"/>
    <property type="match status" value="5"/>
</dbReference>
<name>A0ABZ1DXN5_9RHOB</name>
<evidence type="ECO:0000313" key="5">
    <source>
        <dbReference type="Proteomes" id="UP001623290"/>
    </source>
</evidence>